<dbReference type="eggNOG" id="ENOG5032YI4">
    <property type="taxonomic scope" value="Bacteria"/>
</dbReference>
<dbReference type="OrthoDB" id="2003249at2"/>
<sequence>MKFEEVFTVHVKPENAIKLNNDYGDTVVMIPFTGEVTGKYFEGNVLSGGVDTQIIGKDGNRNTLSARYMLEGKDYTGEPCKIYIENNGNIYEKRNNVLFRTCPKIITNSKVLECLIKDLLIGEGIETENGLDIKIYRAI</sequence>
<evidence type="ECO:0008006" key="3">
    <source>
        <dbReference type="Google" id="ProtNLM"/>
    </source>
</evidence>
<organism evidence="1 2">
    <name type="scientific">Pseudobacteroides cellulosolvens ATCC 35603 = DSM 2933</name>
    <dbReference type="NCBI Taxonomy" id="398512"/>
    <lineage>
        <taxon>Bacteria</taxon>
        <taxon>Bacillati</taxon>
        <taxon>Bacillota</taxon>
        <taxon>Clostridia</taxon>
        <taxon>Eubacteriales</taxon>
        <taxon>Oscillospiraceae</taxon>
        <taxon>Pseudobacteroides</taxon>
    </lineage>
</organism>
<reference evidence="2" key="1">
    <citation type="submission" date="2015-07" db="EMBL/GenBank/DDBJ databases">
        <title>Near-Complete Genome Sequence of the Cellulolytic Bacterium Bacteroides (Pseudobacteroides) cellulosolvens ATCC 35603.</title>
        <authorList>
            <person name="Dassa B."/>
            <person name="Utturkar S.M."/>
            <person name="Klingeman D.M."/>
            <person name="Hurt R.A."/>
            <person name="Keller M."/>
            <person name="Xu J."/>
            <person name="Reddy Y.H.K."/>
            <person name="Borovok I."/>
            <person name="Grinberg I.R."/>
            <person name="Lamed R."/>
            <person name="Zhivin O."/>
            <person name="Bayer E.A."/>
            <person name="Brown S.D."/>
        </authorList>
    </citation>
    <scope>NUCLEOTIDE SEQUENCE [LARGE SCALE GENOMIC DNA]</scope>
    <source>
        <strain evidence="2">DSM 2933</strain>
    </source>
</reference>
<dbReference type="STRING" id="398512.Bccel_3084"/>
<keyword evidence="2" id="KW-1185">Reference proteome</keyword>
<protein>
    <recommendedName>
        <fullName evidence="3">DUF3237 domain-containing protein</fullName>
    </recommendedName>
</protein>
<gene>
    <name evidence="1" type="ORF">Bccel_3084</name>
</gene>
<proteinExistence type="predicted"/>
<comment type="caution">
    <text evidence="1">The sequence shown here is derived from an EMBL/GenBank/DDBJ whole genome shotgun (WGS) entry which is preliminary data.</text>
</comment>
<dbReference type="AlphaFoldDB" id="A0A0L6JPV5"/>
<evidence type="ECO:0000313" key="2">
    <source>
        <dbReference type="Proteomes" id="UP000036923"/>
    </source>
</evidence>
<dbReference type="RefSeq" id="WP_036941965.1">
    <property type="nucleotide sequence ID" value="NZ_JQKC01000017.1"/>
</dbReference>
<dbReference type="Gene3D" id="2.40.160.20">
    <property type="match status" value="1"/>
</dbReference>
<dbReference type="EMBL" id="LGTC01000001">
    <property type="protein sequence ID" value="KNY27813.1"/>
    <property type="molecule type" value="Genomic_DNA"/>
</dbReference>
<accession>A0A0L6JPV5</accession>
<evidence type="ECO:0000313" key="1">
    <source>
        <dbReference type="EMBL" id="KNY27813.1"/>
    </source>
</evidence>
<dbReference type="PATRIC" id="fig|398512.5.peg.3234"/>
<dbReference type="Pfam" id="PF11578">
    <property type="entry name" value="DUF3237"/>
    <property type="match status" value="1"/>
</dbReference>
<name>A0A0L6JPV5_9FIRM</name>
<dbReference type="Proteomes" id="UP000036923">
    <property type="component" value="Unassembled WGS sequence"/>
</dbReference>